<name>A0A4R2THV1_9FIRM</name>
<feature type="region of interest" description="Disordered" evidence="1">
    <location>
        <begin position="1"/>
        <end position="43"/>
    </location>
</feature>
<dbReference type="SUPFAM" id="SSF160214">
    <property type="entry name" value="FlaG-like"/>
    <property type="match status" value="1"/>
</dbReference>
<proteinExistence type="predicted"/>
<organism evidence="2 3">
    <name type="scientific">Serpentinicella alkaliphila</name>
    <dbReference type="NCBI Taxonomy" id="1734049"/>
    <lineage>
        <taxon>Bacteria</taxon>
        <taxon>Bacillati</taxon>
        <taxon>Bacillota</taxon>
        <taxon>Clostridia</taxon>
        <taxon>Peptostreptococcales</taxon>
        <taxon>Natronincolaceae</taxon>
        <taxon>Serpentinicella</taxon>
    </lineage>
</organism>
<gene>
    <name evidence="2" type="ORF">EDD79_102210</name>
</gene>
<accession>A0A4R2THV1</accession>
<dbReference type="InterPro" id="IPR035924">
    <property type="entry name" value="FlaG-like_sf"/>
</dbReference>
<keyword evidence="2" id="KW-0282">Flagellum</keyword>
<evidence type="ECO:0000313" key="3">
    <source>
        <dbReference type="Proteomes" id="UP000295504"/>
    </source>
</evidence>
<evidence type="ECO:0000313" key="2">
    <source>
        <dbReference type="EMBL" id="TCQ01812.1"/>
    </source>
</evidence>
<dbReference type="Pfam" id="PF03646">
    <property type="entry name" value="FlaG"/>
    <property type="match status" value="1"/>
</dbReference>
<dbReference type="PANTHER" id="PTHR37166">
    <property type="entry name" value="PROTEIN FLAG"/>
    <property type="match status" value="1"/>
</dbReference>
<keyword evidence="3" id="KW-1185">Reference proteome</keyword>
<feature type="compositionally biased region" description="Polar residues" evidence="1">
    <location>
        <begin position="29"/>
        <end position="38"/>
    </location>
</feature>
<dbReference type="RefSeq" id="WP_132848710.1">
    <property type="nucleotide sequence ID" value="NZ_CP058648.1"/>
</dbReference>
<dbReference type="EMBL" id="SLYC01000022">
    <property type="protein sequence ID" value="TCQ01812.1"/>
    <property type="molecule type" value="Genomic_DNA"/>
</dbReference>
<comment type="caution">
    <text evidence="2">The sequence shown here is derived from an EMBL/GenBank/DDBJ whole genome shotgun (WGS) entry which is preliminary data.</text>
</comment>
<keyword evidence="2" id="KW-0966">Cell projection</keyword>
<dbReference type="AlphaFoldDB" id="A0A4R2THV1"/>
<reference evidence="2 3" key="1">
    <citation type="submission" date="2019-03" db="EMBL/GenBank/DDBJ databases">
        <title>Genomic Encyclopedia of Type Strains, Phase IV (KMG-IV): sequencing the most valuable type-strain genomes for metagenomic binning, comparative biology and taxonomic classification.</title>
        <authorList>
            <person name="Goeker M."/>
        </authorList>
    </citation>
    <scope>NUCLEOTIDE SEQUENCE [LARGE SCALE GENOMIC DNA]</scope>
    <source>
        <strain evidence="2 3">DSM 100013</strain>
    </source>
</reference>
<dbReference type="OrthoDB" id="9799867at2"/>
<protein>
    <submittedName>
        <fullName evidence="2">Flagellar protein FlaG</fullName>
    </submittedName>
</protein>
<dbReference type="PANTHER" id="PTHR37166:SF1">
    <property type="entry name" value="PROTEIN FLAG"/>
    <property type="match status" value="1"/>
</dbReference>
<keyword evidence="2" id="KW-0969">Cilium</keyword>
<dbReference type="Gene3D" id="3.30.160.170">
    <property type="entry name" value="FlaG-like"/>
    <property type="match status" value="1"/>
</dbReference>
<feature type="compositionally biased region" description="Polar residues" evidence="1">
    <location>
        <begin position="1"/>
        <end position="17"/>
    </location>
</feature>
<dbReference type="InterPro" id="IPR005186">
    <property type="entry name" value="FlaG"/>
</dbReference>
<sequence>MKIESVSSNHLSLSNKVAGQGSRDVKPNIETQQQSGSQLKEKKIDDEQLIKALEKANKSFEAFDRKFERSVHEKTNTFMVKVIDSSTGEVIRELPPEKLLDMVANMLEVAGILMDRKL</sequence>
<dbReference type="Proteomes" id="UP000295504">
    <property type="component" value="Unassembled WGS sequence"/>
</dbReference>
<evidence type="ECO:0000256" key="1">
    <source>
        <dbReference type="SAM" id="MobiDB-lite"/>
    </source>
</evidence>